<dbReference type="Gene3D" id="3.30.70.100">
    <property type="match status" value="1"/>
</dbReference>
<accession>A0A507ZM87</accession>
<evidence type="ECO:0000256" key="1">
    <source>
        <dbReference type="SAM" id="SignalP"/>
    </source>
</evidence>
<dbReference type="SUPFAM" id="SSF55008">
    <property type="entry name" value="HMA, heavy metal-associated domain"/>
    <property type="match status" value="1"/>
</dbReference>
<dbReference type="CDD" id="cd00371">
    <property type="entry name" value="HMA"/>
    <property type="match status" value="1"/>
</dbReference>
<dbReference type="RefSeq" id="WP_141422058.1">
    <property type="nucleotide sequence ID" value="NZ_VIAR01000009.1"/>
</dbReference>
<dbReference type="GO" id="GO:0046872">
    <property type="term" value="F:metal ion binding"/>
    <property type="evidence" value="ECO:0007669"/>
    <property type="project" value="InterPro"/>
</dbReference>
<evidence type="ECO:0000259" key="2">
    <source>
        <dbReference type="Pfam" id="PF00403"/>
    </source>
</evidence>
<dbReference type="InterPro" id="IPR006121">
    <property type="entry name" value="HMA_dom"/>
</dbReference>
<feature type="chain" id="PRO_5021223787" evidence="1">
    <location>
        <begin position="24"/>
        <end position="121"/>
    </location>
</feature>
<keyword evidence="4" id="KW-1185">Reference proteome</keyword>
<feature type="domain" description="HMA" evidence="2">
    <location>
        <begin position="27"/>
        <end position="85"/>
    </location>
</feature>
<comment type="caution">
    <text evidence="3">The sequence shown here is derived from an EMBL/GenBank/DDBJ whole genome shotgun (WGS) entry which is preliminary data.</text>
</comment>
<evidence type="ECO:0000313" key="4">
    <source>
        <dbReference type="Proteomes" id="UP000317169"/>
    </source>
</evidence>
<evidence type="ECO:0000313" key="3">
    <source>
        <dbReference type="EMBL" id="TQD37683.1"/>
    </source>
</evidence>
<reference evidence="3 4" key="1">
    <citation type="submission" date="2019-06" db="EMBL/GenBank/DDBJ databases">
        <title>Flavibacter putida gen. nov., sp. nov., a novel marine bacterium of the family Flavobacteriaceae isolated from coastal seawater.</title>
        <authorList>
            <person name="Feng X."/>
        </authorList>
    </citation>
    <scope>NUCLEOTIDE SEQUENCE [LARGE SCALE GENOMIC DNA]</scope>
    <source>
        <strain evidence="3 4">PLHSN227</strain>
    </source>
</reference>
<keyword evidence="1" id="KW-0732">Signal</keyword>
<sequence>MKKLLVVLVLLVTSFGFSQNRNAKASLEVDGVCQMCKERIEKACIKAKGVKLADWNVETHELKLIYNEKKTSLDAIKKSIVAVGHDVSDMKATDEAYNSVHKCCRYRDEAIKEDHKTGKME</sequence>
<protein>
    <submittedName>
        <fullName evidence="3">ATPase</fullName>
    </submittedName>
</protein>
<dbReference type="AlphaFoldDB" id="A0A507ZM87"/>
<proteinExistence type="predicted"/>
<dbReference type="EMBL" id="VIAR01000009">
    <property type="protein sequence ID" value="TQD37683.1"/>
    <property type="molecule type" value="Genomic_DNA"/>
</dbReference>
<gene>
    <name evidence="3" type="ORF">FKR84_09425</name>
</gene>
<dbReference type="InterPro" id="IPR036163">
    <property type="entry name" value="HMA_dom_sf"/>
</dbReference>
<name>A0A507ZM87_9FLAO</name>
<dbReference type="OrthoDB" id="5513217at2"/>
<dbReference type="Pfam" id="PF00403">
    <property type="entry name" value="HMA"/>
    <property type="match status" value="1"/>
</dbReference>
<organism evidence="3 4">
    <name type="scientific">Haloflavibacter putidus</name>
    <dbReference type="NCBI Taxonomy" id="2576776"/>
    <lineage>
        <taxon>Bacteria</taxon>
        <taxon>Pseudomonadati</taxon>
        <taxon>Bacteroidota</taxon>
        <taxon>Flavobacteriia</taxon>
        <taxon>Flavobacteriales</taxon>
        <taxon>Flavobacteriaceae</taxon>
        <taxon>Haloflavibacter</taxon>
    </lineage>
</organism>
<dbReference type="Proteomes" id="UP000317169">
    <property type="component" value="Unassembled WGS sequence"/>
</dbReference>
<feature type="signal peptide" evidence="1">
    <location>
        <begin position="1"/>
        <end position="23"/>
    </location>
</feature>